<dbReference type="PANTHER" id="PTHR13812:SF19">
    <property type="entry name" value="KETIMINE REDUCTASE MU-CRYSTALLIN"/>
    <property type="match status" value="1"/>
</dbReference>
<dbReference type="SUPFAM" id="SSF51735">
    <property type="entry name" value="NAD(P)-binding Rossmann-fold domains"/>
    <property type="match status" value="1"/>
</dbReference>
<evidence type="ECO:0000256" key="1">
    <source>
        <dbReference type="ARBA" id="ARBA00008903"/>
    </source>
</evidence>
<evidence type="ECO:0000313" key="2">
    <source>
        <dbReference type="EMBL" id="PRY93357.1"/>
    </source>
</evidence>
<comment type="caution">
    <text evidence="2">The sequence shown here is derived from an EMBL/GenBank/DDBJ whole genome shotgun (WGS) entry which is preliminary data.</text>
</comment>
<dbReference type="Pfam" id="PF02423">
    <property type="entry name" value="OCD_Mu_crystall"/>
    <property type="match status" value="1"/>
</dbReference>
<dbReference type="Gene3D" id="3.40.50.720">
    <property type="entry name" value="NAD(P)-binding Rossmann-like Domain"/>
    <property type="match status" value="1"/>
</dbReference>
<accession>A0A2T0X369</accession>
<dbReference type="EMBL" id="PVTT01000002">
    <property type="protein sequence ID" value="PRY93357.1"/>
    <property type="molecule type" value="Genomic_DNA"/>
</dbReference>
<comment type="similarity">
    <text evidence="1">Belongs to the ornithine cyclodeaminase/mu-crystallin family.</text>
</comment>
<dbReference type="OrthoDB" id="9785971at2"/>
<dbReference type="GO" id="GO:0005737">
    <property type="term" value="C:cytoplasm"/>
    <property type="evidence" value="ECO:0007669"/>
    <property type="project" value="TreeGrafter"/>
</dbReference>
<dbReference type="PIRSF" id="PIRSF001439">
    <property type="entry name" value="CryM"/>
    <property type="match status" value="1"/>
</dbReference>
<gene>
    <name evidence="2" type="ORF">BCF33_2225</name>
</gene>
<dbReference type="Proteomes" id="UP000238801">
    <property type="component" value="Unassembled WGS sequence"/>
</dbReference>
<dbReference type="AlphaFoldDB" id="A0A2T0X369"/>
<dbReference type="RefSeq" id="WP_106160959.1">
    <property type="nucleotide sequence ID" value="NZ_PVTT01000002.1"/>
</dbReference>
<evidence type="ECO:0000313" key="3">
    <source>
        <dbReference type="Proteomes" id="UP000238801"/>
    </source>
</evidence>
<reference evidence="2 3" key="1">
    <citation type="submission" date="2018-03" db="EMBL/GenBank/DDBJ databases">
        <title>Genomic Encyclopedia of Archaeal and Bacterial Type Strains, Phase II (KMG-II): from individual species to whole genera.</title>
        <authorList>
            <person name="Goeker M."/>
        </authorList>
    </citation>
    <scope>NUCLEOTIDE SEQUENCE [LARGE SCALE GENOMIC DNA]</scope>
    <source>
        <strain evidence="2 3">DSM 29318</strain>
    </source>
</reference>
<dbReference type="PANTHER" id="PTHR13812">
    <property type="entry name" value="KETIMINE REDUCTASE MU-CRYSTALLIN"/>
    <property type="match status" value="1"/>
</dbReference>
<dbReference type="InterPro" id="IPR023401">
    <property type="entry name" value="ODC_N"/>
</dbReference>
<keyword evidence="3" id="KW-1185">Reference proteome</keyword>
<dbReference type="GO" id="GO:0019752">
    <property type="term" value="P:carboxylic acid metabolic process"/>
    <property type="evidence" value="ECO:0007669"/>
    <property type="project" value="UniProtKB-ARBA"/>
</dbReference>
<organism evidence="2 3">
    <name type="scientific">Hasllibacter halocynthiae</name>
    <dbReference type="NCBI Taxonomy" id="595589"/>
    <lineage>
        <taxon>Bacteria</taxon>
        <taxon>Pseudomonadati</taxon>
        <taxon>Pseudomonadota</taxon>
        <taxon>Alphaproteobacteria</taxon>
        <taxon>Rhodobacterales</taxon>
        <taxon>Roseobacteraceae</taxon>
        <taxon>Hasllibacter</taxon>
    </lineage>
</organism>
<dbReference type="FunFam" id="3.40.50.720:FF:000311">
    <property type="entry name" value="Ornithine cyclodeaminase"/>
    <property type="match status" value="1"/>
</dbReference>
<dbReference type="InterPro" id="IPR036291">
    <property type="entry name" value="NAD(P)-bd_dom_sf"/>
</dbReference>
<name>A0A2T0X369_9RHOB</name>
<dbReference type="InterPro" id="IPR003462">
    <property type="entry name" value="ODC_Mu_crystall"/>
</dbReference>
<sequence length="297" mass="31628">MSRPPHLGEDVAGRLDWLALTDALAEGHRGPRAQVSDAVVRAGGKTLLNRAAWAPGVGALVKTATVVPDADPSVNGAVTLFRDADGGIEATIDFHLLTKWKTAGDSLLGARRLARRGSADVLIVGAGAVGHSLREAYGALFPRAAFRIWNRTPEKAEALAARFDRTAVAPDLEAAVRAADVVTVATMSTEPVVRGAWLRPGTHLDLIGAYRADMREADDDALQAGRLFVDSRDTTLAHIGELTDPLARGAIGEADVVADFWDMDRMTRTSEDEITVFKNGGGAHLDLMAARWMLSHA</sequence>
<dbReference type="Gene3D" id="3.30.1780.10">
    <property type="entry name" value="ornithine cyclodeaminase, domain 1"/>
    <property type="match status" value="1"/>
</dbReference>
<dbReference type="GO" id="GO:0016491">
    <property type="term" value="F:oxidoreductase activity"/>
    <property type="evidence" value="ECO:0007669"/>
    <property type="project" value="UniProtKB-ARBA"/>
</dbReference>
<protein>
    <submittedName>
        <fullName evidence="2">Ornithine cyclodeaminase</fullName>
    </submittedName>
</protein>
<proteinExistence type="inferred from homology"/>